<evidence type="ECO:0000256" key="6">
    <source>
        <dbReference type="ARBA" id="ARBA00023186"/>
    </source>
</evidence>
<feature type="zinc finger region" description="CR-type" evidence="9">
    <location>
        <begin position="112"/>
        <end position="193"/>
    </location>
</feature>
<evidence type="ECO:0000256" key="8">
    <source>
        <dbReference type="ARBA" id="ARBA00023289"/>
    </source>
</evidence>
<keyword evidence="6" id="KW-0143">Chaperone</keyword>
<dbReference type="PROSITE" id="PS50076">
    <property type="entry name" value="DNAJ_2"/>
    <property type="match status" value="1"/>
</dbReference>
<dbReference type="GeneID" id="111605493"/>
<evidence type="ECO:0000256" key="1">
    <source>
        <dbReference type="ARBA" id="ARBA00022481"/>
    </source>
</evidence>
<evidence type="ECO:0000256" key="3">
    <source>
        <dbReference type="ARBA" id="ARBA00022737"/>
    </source>
</evidence>
<dbReference type="Gene3D" id="1.10.287.110">
    <property type="entry name" value="DnaJ domain"/>
    <property type="match status" value="1"/>
</dbReference>
<evidence type="ECO:0000313" key="14">
    <source>
        <dbReference type="RefSeq" id="XP_023179809.2"/>
    </source>
</evidence>
<dbReference type="SUPFAM" id="SSF46565">
    <property type="entry name" value="Chaperone J-domain"/>
    <property type="match status" value="1"/>
</dbReference>
<keyword evidence="1" id="KW-0488">Methylation</keyword>
<keyword evidence="13" id="KW-1185">Reference proteome</keyword>
<evidence type="ECO:0000259" key="11">
    <source>
        <dbReference type="PROSITE" id="PS50076"/>
    </source>
</evidence>
<keyword evidence="2 9" id="KW-0479">Metal-binding</keyword>
<reference evidence="14" key="1">
    <citation type="submission" date="2025-08" db="UniProtKB">
        <authorList>
            <consortium name="RefSeq"/>
        </authorList>
    </citation>
    <scope>IDENTIFICATION</scope>
    <source>
        <strain evidence="14">15085-1641.00</strain>
        <tissue evidence="14">Whole body</tissue>
    </source>
</reference>
<proteinExistence type="predicted"/>
<dbReference type="GO" id="GO:0008270">
    <property type="term" value="F:zinc ion binding"/>
    <property type="evidence" value="ECO:0007669"/>
    <property type="project" value="UniProtKB-KW"/>
</dbReference>
<protein>
    <submittedName>
        <fullName evidence="14">DnaJ homolog subfamily A member 1</fullName>
    </submittedName>
</protein>
<dbReference type="SUPFAM" id="SSF49493">
    <property type="entry name" value="HSP40/DnaJ peptide-binding domain"/>
    <property type="match status" value="2"/>
</dbReference>
<evidence type="ECO:0000256" key="2">
    <source>
        <dbReference type="ARBA" id="ARBA00022723"/>
    </source>
</evidence>
<dbReference type="Gene3D" id="2.60.260.20">
    <property type="entry name" value="Urease metallochaperone UreE, N-terminal domain"/>
    <property type="match status" value="2"/>
</dbReference>
<keyword evidence="8" id="KW-0636">Prenylation</keyword>
<dbReference type="InterPro" id="IPR001305">
    <property type="entry name" value="HSP_DnaJ_Cys-rich_dom"/>
</dbReference>
<keyword evidence="7" id="KW-0449">Lipoprotein</keyword>
<sequence>MDNLNLYSVLGVAQNATADDIKKNYRKLAKEFHPDKNPKAGDKFKEISFAYEILSDPAKRRIYDRYGIRGLQEGAEGGAESSTFFSQWFGGRPDGRVMIKLELTLEEIYMGDSKKTVEYMRQKLCDNCRGDGGPQEGRENCEACNGGGHIPAFAFMGMNAFDVSCATCDGRGFIIKKSMQCKTCSGSGFVEEQMKRDVMIERGVPNMLKLPFVQEGHQLRNGEFGDLYVVIVQADHSVFRRRHANLYMGDLEINLTEALCGYTHCFKHLNGQNMCMRTKPGEVLRHNQIKMMKGSGMPVFSKPNDHGDLYVQFKVNFPENGFATAAQLTTLESVLPPRENVTMPDGAEEAEMTDYKPQRRRGETDDDDDSQHFEGVQCQTA</sequence>
<dbReference type="InterPro" id="IPR002939">
    <property type="entry name" value="DnaJ_C"/>
</dbReference>
<dbReference type="InterPro" id="IPR018253">
    <property type="entry name" value="DnaJ_domain_CS"/>
</dbReference>
<dbReference type="GO" id="GO:0006457">
    <property type="term" value="P:protein folding"/>
    <property type="evidence" value="ECO:0007669"/>
    <property type="project" value="InterPro"/>
</dbReference>
<dbReference type="InterPro" id="IPR036869">
    <property type="entry name" value="J_dom_sf"/>
</dbReference>
<dbReference type="CDD" id="cd10719">
    <property type="entry name" value="DnaJ_zf"/>
    <property type="match status" value="1"/>
</dbReference>
<dbReference type="PANTHER" id="PTHR43888">
    <property type="entry name" value="DNAJ-LIKE-2, ISOFORM A-RELATED"/>
    <property type="match status" value="1"/>
</dbReference>
<dbReference type="Proteomes" id="UP000504633">
    <property type="component" value="Unplaced"/>
</dbReference>
<evidence type="ECO:0000256" key="4">
    <source>
        <dbReference type="ARBA" id="ARBA00022771"/>
    </source>
</evidence>
<dbReference type="AlphaFoldDB" id="A0A6J1MGB5"/>
<organism evidence="13 14">
    <name type="scientific">Drosophila hydei</name>
    <name type="common">Fruit fly</name>
    <dbReference type="NCBI Taxonomy" id="7224"/>
    <lineage>
        <taxon>Eukaryota</taxon>
        <taxon>Metazoa</taxon>
        <taxon>Ecdysozoa</taxon>
        <taxon>Arthropoda</taxon>
        <taxon>Hexapoda</taxon>
        <taxon>Insecta</taxon>
        <taxon>Pterygota</taxon>
        <taxon>Neoptera</taxon>
        <taxon>Endopterygota</taxon>
        <taxon>Diptera</taxon>
        <taxon>Brachycera</taxon>
        <taxon>Muscomorpha</taxon>
        <taxon>Ephydroidea</taxon>
        <taxon>Drosophilidae</taxon>
        <taxon>Drosophila</taxon>
    </lineage>
</organism>
<dbReference type="CDD" id="cd10747">
    <property type="entry name" value="DnaJ_C"/>
    <property type="match status" value="1"/>
</dbReference>
<evidence type="ECO:0000313" key="13">
    <source>
        <dbReference type="Proteomes" id="UP000504633"/>
    </source>
</evidence>
<dbReference type="InterPro" id="IPR036410">
    <property type="entry name" value="HSP_DnaJ_Cys-rich_dom_sf"/>
</dbReference>
<keyword evidence="4 9" id="KW-0863">Zinc-finger</keyword>
<dbReference type="Pfam" id="PF00226">
    <property type="entry name" value="DnaJ"/>
    <property type="match status" value="1"/>
</dbReference>
<feature type="region of interest" description="Disordered" evidence="10">
    <location>
        <begin position="337"/>
        <end position="381"/>
    </location>
</feature>
<dbReference type="RefSeq" id="XP_023179809.2">
    <property type="nucleotide sequence ID" value="XM_023324041.2"/>
</dbReference>
<dbReference type="Pfam" id="PF01556">
    <property type="entry name" value="DnaJ_C"/>
    <property type="match status" value="1"/>
</dbReference>
<evidence type="ECO:0000256" key="10">
    <source>
        <dbReference type="SAM" id="MobiDB-lite"/>
    </source>
</evidence>
<feature type="domain" description="J" evidence="11">
    <location>
        <begin position="5"/>
        <end position="67"/>
    </location>
</feature>
<dbReference type="PRINTS" id="PR00625">
    <property type="entry name" value="JDOMAIN"/>
</dbReference>
<dbReference type="OMA" id="THCFKHL"/>
<dbReference type="FunFam" id="2.60.260.20:FF:000003">
    <property type="entry name" value="DnaJ subfamily A member 2"/>
    <property type="match status" value="1"/>
</dbReference>
<dbReference type="PROSITE" id="PS00636">
    <property type="entry name" value="DNAJ_1"/>
    <property type="match status" value="1"/>
</dbReference>
<dbReference type="GO" id="GO:0030544">
    <property type="term" value="F:Hsp70 protein binding"/>
    <property type="evidence" value="ECO:0007669"/>
    <property type="project" value="InterPro"/>
</dbReference>
<dbReference type="FunFam" id="1.10.287.110:FF:000016">
    <property type="entry name" value="DnaJ (Hsp40) homolog, subfamily A, member 2"/>
    <property type="match status" value="1"/>
</dbReference>
<dbReference type="SMART" id="SM00271">
    <property type="entry name" value="DnaJ"/>
    <property type="match status" value="1"/>
</dbReference>
<evidence type="ECO:0000256" key="5">
    <source>
        <dbReference type="ARBA" id="ARBA00022833"/>
    </source>
</evidence>
<dbReference type="InterPro" id="IPR008971">
    <property type="entry name" value="HSP40/DnaJ_pept-bd"/>
</dbReference>
<name>A0A6J1MGB5_DROHY</name>
<dbReference type="PROSITE" id="PS51188">
    <property type="entry name" value="ZF_CR"/>
    <property type="match status" value="1"/>
</dbReference>
<evidence type="ECO:0000256" key="7">
    <source>
        <dbReference type="ARBA" id="ARBA00023288"/>
    </source>
</evidence>
<dbReference type="GO" id="GO:0051082">
    <property type="term" value="F:unfolded protein binding"/>
    <property type="evidence" value="ECO:0007669"/>
    <property type="project" value="InterPro"/>
</dbReference>
<dbReference type="CDD" id="cd06257">
    <property type="entry name" value="DnaJ"/>
    <property type="match status" value="1"/>
</dbReference>
<evidence type="ECO:0000256" key="9">
    <source>
        <dbReference type="PROSITE-ProRule" id="PRU00546"/>
    </source>
</evidence>
<dbReference type="SUPFAM" id="SSF57938">
    <property type="entry name" value="DnaJ/Hsp40 cysteine-rich domain"/>
    <property type="match status" value="1"/>
</dbReference>
<dbReference type="InterPro" id="IPR001623">
    <property type="entry name" value="DnaJ_domain"/>
</dbReference>
<keyword evidence="3" id="KW-0677">Repeat</keyword>
<evidence type="ECO:0000259" key="12">
    <source>
        <dbReference type="PROSITE" id="PS51188"/>
    </source>
</evidence>
<dbReference type="InterPro" id="IPR044713">
    <property type="entry name" value="DNJA1/2-like"/>
</dbReference>
<dbReference type="FunFam" id="2.10.230.10:FF:000001">
    <property type="entry name" value="DnaJ subfamily A member 2"/>
    <property type="match status" value="1"/>
</dbReference>
<accession>A0A6J1MGB5</accession>
<dbReference type="Gene3D" id="2.10.230.10">
    <property type="entry name" value="Heat shock protein DnaJ, cysteine-rich domain"/>
    <property type="match status" value="1"/>
</dbReference>
<dbReference type="KEGG" id="dhe:111605493"/>
<dbReference type="OrthoDB" id="550424at2759"/>
<keyword evidence="5 9" id="KW-0862">Zinc</keyword>
<dbReference type="Pfam" id="PF00684">
    <property type="entry name" value="DnaJ_CXXCXGXG"/>
    <property type="match status" value="1"/>
</dbReference>
<gene>
    <name evidence="14" type="primary">LOC111605493</name>
</gene>
<feature type="compositionally biased region" description="Basic and acidic residues" evidence="10">
    <location>
        <begin position="353"/>
        <end position="363"/>
    </location>
</feature>
<feature type="domain" description="CR-type" evidence="12">
    <location>
        <begin position="112"/>
        <end position="193"/>
    </location>
</feature>